<dbReference type="GO" id="GO:0000035">
    <property type="term" value="F:acyl binding"/>
    <property type="evidence" value="ECO:0007669"/>
    <property type="project" value="TreeGrafter"/>
</dbReference>
<dbReference type="HAMAP" id="MF_01217">
    <property type="entry name" value="Acyl_carrier"/>
    <property type="match status" value="1"/>
</dbReference>
<proteinExistence type="inferred from homology"/>
<dbReference type="InterPro" id="IPR003231">
    <property type="entry name" value="ACP"/>
</dbReference>
<dbReference type="OrthoDB" id="9804551at2"/>
<dbReference type="AlphaFoldDB" id="A0A4Y8RE06"/>
<evidence type="ECO:0000256" key="1">
    <source>
        <dbReference type="ARBA" id="ARBA00022450"/>
    </source>
</evidence>
<keyword evidence="2 3" id="KW-0597">Phosphoprotein</keyword>
<comment type="similarity">
    <text evidence="3">Belongs to the acyl carrier protein (ACP) family.</text>
</comment>
<feature type="domain" description="Carrier" evidence="4">
    <location>
        <begin position="3"/>
        <end position="78"/>
    </location>
</feature>
<dbReference type="NCBIfam" id="NF002148">
    <property type="entry name" value="PRK00982.1-2"/>
    <property type="match status" value="1"/>
</dbReference>
<dbReference type="PANTHER" id="PTHR20863">
    <property type="entry name" value="ACYL CARRIER PROTEIN"/>
    <property type="match status" value="1"/>
</dbReference>
<keyword evidence="3" id="KW-0443">Lipid metabolism</keyword>
<keyword evidence="3" id="KW-0275">Fatty acid biosynthesis</keyword>
<accession>A0A4Y8RE06</accession>
<evidence type="ECO:0000256" key="2">
    <source>
        <dbReference type="ARBA" id="ARBA00022553"/>
    </source>
</evidence>
<organism evidence="5 6">
    <name type="scientific">Jiella endophytica</name>
    <dbReference type="NCBI Taxonomy" id="2558362"/>
    <lineage>
        <taxon>Bacteria</taxon>
        <taxon>Pseudomonadati</taxon>
        <taxon>Pseudomonadota</taxon>
        <taxon>Alphaproteobacteria</taxon>
        <taxon>Hyphomicrobiales</taxon>
        <taxon>Aurantimonadaceae</taxon>
        <taxon>Jiella</taxon>
    </lineage>
</organism>
<dbReference type="GO" id="GO:0000036">
    <property type="term" value="F:acyl carrier activity"/>
    <property type="evidence" value="ECO:0007669"/>
    <property type="project" value="UniProtKB-UniRule"/>
</dbReference>
<name>A0A4Y8RE06_9HYPH</name>
<evidence type="ECO:0000256" key="3">
    <source>
        <dbReference type="HAMAP-Rule" id="MF_01217"/>
    </source>
</evidence>
<evidence type="ECO:0000313" key="6">
    <source>
        <dbReference type="Proteomes" id="UP000298179"/>
    </source>
</evidence>
<keyword evidence="1 3" id="KW-0596">Phosphopantetheine</keyword>
<keyword evidence="6" id="KW-1185">Reference proteome</keyword>
<dbReference type="SUPFAM" id="SSF47336">
    <property type="entry name" value="ACP-like"/>
    <property type="match status" value="1"/>
</dbReference>
<dbReference type="GO" id="GO:0016020">
    <property type="term" value="C:membrane"/>
    <property type="evidence" value="ECO:0007669"/>
    <property type="project" value="GOC"/>
</dbReference>
<keyword evidence="3" id="KW-0963">Cytoplasm</keyword>
<comment type="function">
    <text evidence="3">Carrier of the growing fatty acid chain in fatty acid biosynthesis.</text>
</comment>
<dbReference type="UniPathway" id="UPA00094"/>
<feature type="modified residue" description="O-(pantetheine 4'-phosphoryl)serine" evidence="3">
    <location>
        <position position="38"/>
    </location>
</feature>
<dbReference type="Proteomes" id="UP000298179">
    <property type="component" value="Unassembled WGS sequence"/>
</dbReference>
<protein>
    <recommendedName>
        <fullName evidence="3">Acyl carrier protein</fullName>
        <shortName evidence="3">ACP</shortName>
    </recommendedName>
</protein>
<reference evidence="5 6" key="1">
    <citation type="submission" date="2019-03" db="EMBL/GenBank/DDBJ databases">
        <title>Jiella endophytica sp. nov., a novel endophytic bacterium isolated from root of Ficus microcarpa Linn. f.</title>
        <authorList>
            <person name="Tuo L."/>
        </authorList>
    </citation>
    <scope>NUCLEOTIDE SEQUENCE [LARGE SCALE GENOMIC DNA]</scope>
    <source>
        <strain evidence="5 6">CBS5Q-3</strain>
    </source>
</reference>
<dbReference type="Gene3D" id="1.10.1200.10">
    <property type="entry name" value="ACP-like"/>
    <property type="match status" value="1"/>
</dbReference>
<dbReference type="PANTHER" id="PTHR20863:SF76">
    <property type="entry name" value="CARRIER DOMAIN-CONTAINING PROTEIN"/>
    <property type="match status" value="1"/>
</dbReference>
<comment type="subcellular location">
    <subcellularLocation>
        <location evidence="3">Cytoplasm</location>
    </subcellularLocation>
</comment>
<gene>
    <name evidence="3" type="primary">acpP</name>
    <name evidence="5" type="ORF">E3C22_16645</name>
</gene>
<dbReference type="Pfam" id="PF00550">
    <property type="entry name" value="PP-binding"/>
    <property type="match status" value="1"/>
</dbReference>
<dbReference type="InterPro" id="IPR036736">
    <property type="entry name" value="ACP-like_sf"/>
</dbReference>
<dbReference type="PROSITE" id="PS50075">
    <property type="entry name" value="CARRIER"/>
    <property type="match status" value="1"/>
</dbReference>
<evidence type="ECO:0000313" key="5">
    <source>
        <dbReference type="EMBL" id="TFF20536.1"/>
    </source>
</evidence>
<sequence>MSADIADKICAVIARHLAIERDEVSEGARLVETLGADSLDIVELAIELEEEFGVELKDEAVEHIVTVSDVVTAVEDAIARRAA</sequence>
<dbReference type="GO" id="GO:0009245">
    <property type="term" value="P:lipid A biosynthetic process"/>
    <property type="evidence" value="ECO:0007669"/>
    <property type="project" value="TreeGrafter"/>
</dbReference>
<comment type="pathway">
    <text evidence="3">Lipid metabolism; fatty acid biosynthesis.</text>
</comment>
<keyword evidence="3" id="KW-0276">Fatty acid metabolism</keyword>
<dbReference type="EMBL" id="SOZD01000005">
    <property type="protein sequence ID" value="TFF20536.1"/>
    <property type="molecule type" value="Genomic_DNA"/>
</dbReference>
<keyword evidence="3" id="KW-0444">Lipid biosynthesis</keyword>
<comment type="PTM">
    <text evidence="3">4'-phosphopantetheine is transferred from CoA to a specific serine of apo-ACP by AcpS. This modification is essential for activity because fatty acids are bound in thioester linkage to the sulfhydryl of the prosthetic group.</text>
</comment>
<dbReference type="InterPro" id="IPR009081">
    <property type="entry name" value="PP-bd_ACP"/>
</dbReference>
<dbReference type="GO" id="GO:0005829">
    <property type="term" value="C:cytosol"/>
    <property type="evidence" value="ECO:0007669"/>
    <property type="project" value="TreeGrafter"/>
</dbReference>
<dbReference type="RefSeq" id="WP_134763185.1">
    <property type="nucleotide sequence ID" value="NZ_SOZD01000005.1"/>
</dbReference>
<comment type="caution">
    <text evidence="5">The sequence shown here is derived from an EMBL/GenBank/DDBJ whole genome shotgun (WGS) entry which is preliminary data.</text>
</comment>
<evidence type="ECO:0000259" key="4">
    <source>
        <dbReference type="PROSITE" id="PS50075"/>
    </source>
</evidence>